<sequence>MKNFICSVNAMHVLIRAPTTLGQHEQCQRPTAFN</sequence>
<dbReference type="EMBL" id="GBRH01264128">
    <property type="protein sequence ID" value="JAD33767.1"/>
    <property type="molecule type" value="Transcribed_RNA"/>
</dbReference>
<accession>A0A0A8ZFV1</accession>
<proteinExistence type="predicted"/>
<dbReference type="AlphaFoldDB" id="A0A0A8ZFV1"/>
<protein>
    <submittedName>
        <fullName evidence="1">Uncharacterized protein</fullName>
    </submittedName>
</protein>
<organism evidence="1">
    <name type="scientific">Arundo donax</name>
    <name type="common">Giant reed</name>
    <name type="synonym">Donax arundinaceus</name>
    <dbReference type="NCBI Taxonomy" id="35708"/>
    <lineage>
        <taxon>Eukaryota</taxon>
        <taxon>Viridiplantae</taxon>
        <taxon>Streptophyta</taxon>
        <taxon>Embryophyta</taxon>
        <taxon>Tracheophyta</taxon>
        <taxon>Spermatophyta</taxon>
        <taxon>Magnoliopsida</taxon>
        <taxon>Liliopsida</taxon>
        <taxon>Poales</taxon>
        <taxon>Poaceae</taxon>
        <taxon>PACMAD clade</taxon>
        <taxon>Arundinoideae</taxon>
        <taxon>Arundineae</taxon>
        <taxon>Arundo</taxon>
    </lineage>
</organism>
<evidence type="ECO:0000313" key="1">
    <source>
        <dbReference type="EMBL" id="JAD33767.1"/>
    </source>
</evidence>
<reference evidence="1" key="1">
    <citation type="submission" date="2014-09" db="EMBL/GenBank/DDBJ databases">
        <authorList>
            <person name="Magalhaes I.L.F."/>
            <person name="Oliveira U."/>
            <person name="Santos F.R."/>
            <person name="Vidigal T.H.D.A."/>
            <person name="Brescovit A.D."/>
            <person name="Santos A.J."/>
        </authorList>
    </citation>
    <scope>NUCLEOTIDE SEQUENCE</scope>
    <source>
        <tissue evidence="1">Shoot tissue taken approximately 20 cm above the soil surface</tissue>
    </source>
</reference>
<name>A0A0A8ZFV1_ARUDO</name>
<reference evidence="1" key="2">
    <citation type="journal article" date="2015" name="Data Brief">
        <title>Shoot transcriptome of the giant reed, Arundo donax.</title>
        <authorList>
            <person name="Barrero R.A."/>
            <person name="Guerrero F.D."/>
            <person name="Moolhuijzen P."/>
            <person name="Goolsby J.A."/>
            <person name="Tidwell J."/>
            <person name="Bellgard S.E."/>
            <person name="Bellgard M.I."/>
        </authorList>
    </citation>
    <scope>NUCLEOTIDE SEQUENCE</scope>
    <source>
        <tissue evidence="1">Shoot tissue taken approximately 20 cm above the soil surface</tissue>
    </source>
</reference>